<evidence type="ECO:0000313" key="1">
    <source>
        <dbReference type="EMBL" id="KAK5880392.1"/>
    </source>
</evidence>
<evidence type="ECO:0000313" key="2">
    <source>
        <dbReference type="Proteomes" id="UP001335648"/>
    </source>
</evidence>
<protein>
    <submittedName>
        <fullName evidence="1">Uncharacterized protein</fullName>
    </submittedName>
</protein>
<dbReference type="AlphaFoldDB" id="A0AAN8B930"/>
<accession>A0AAN8B930</accession>
<proteinExistence type="predicted"/>
<comment type="caution">
    <text evidence="1">The sequence shown here is derived from an EMBL/GenBank/DDBJ whole genome shotgun (WGS) entry which is preliminary data.</text>
</comment>
<name>A0AAN8B930_9TELE</name>
<gene>
    <name evidence="1" type="ORF">CesoFtcFv8_023424</name>
</gene>
<dbReference type="Proteomes" id="UP001335648">
    <property type="component" value="Unassembled WGS sequence"/>
</dbReference>
<reference evidence="1 2" key="1">
    <citation type="journal article" date="2023" name="Mol. Biol. Evol.">
        <title>Genomics of Secondarily Temperate Adaptation in the Only Non-Antarctic Icefish.</title>
        <authorList>
            <person name="Rivera-Colon A.G."/>
            <person name="Rayamajhi N."/>
            <person name="Minhas B.F."/>
            <person name="Madrigal G."/>
            <person name="Bilyk K.T."/>
            <person name="Yoon V."/>
            <person name="Hune M."/>
            <person name="Gregory S."/>
            <person name="Cheng C.H.C."/>
            <person name="Catchen J.M."/>
        </authorList>
    </citation>
    <scope>NUCLEOTIDE SEQUENCE [LARGE SCALE GENOMIC DNA]</scope>
    <source>
        <strain evidence="1">JC2023a</strain>
    </source>
</reference>
<keyword evidence="2" id="KW-1185">Reference proteome</keyword>
<dbReference type="EMBL" id="JAULUE010002064">
    <property type="protein sequence ID" value="KAK5880392.1"/>
    <property type="molecule type" value="Genomic_DNA"/>
</dbReference>
<sequence>MGLDLRRLPPFFRHPPSLTPAIHAIPPIVTPNLITHSMEAPPSAANKEIQTHTYIHTEKHIADDGDQLITAFKQRKPWAKP</sequence>
<organism evidence="1 2">
    <name type="scientific">Champsocephalus esox</name>
    <name type="common">pike icefish</name>
    <dbReference type="NCBI Taxonomy" id="159716"/>
    <lineage>
        <taxon>Eukaryota</taxon>
        <taxon>Metazoa</taxon>
        <taxon>Chordata</taxon>
        <taxon>Craniata</taxon>
        <taxon>Vertebrata</taxon>
        <taxon>Euteleostomi</taxon>
        <taxon>Actinopterygii</taxon>
        <taxon>Neopterygii</taxon>
        <taxon>Teleostei</taxon>
        <taxon>Neoteleostei</taxon>
        <taxon>Acanthomorphata</taxon>
        <taxon>Eupercaria</taxon>
        <taxon>Perciformes</taxon>
        <taxon>Notothenioidei</taxon>
        <taxon>Channichthyidae</taxon>
        <taxon>Champsocephalus</taxon>
    </lineage>
</organism>